<dbReference type="InterPro" id="IPR053156">
    <property type="entry name" value="T6SS_TssM-like"/>
</dbReference>
<dbReference type="PANTHER" id="PTHR36153">
    <property type="entry name" value="INNER MEMBRANE PROTEIN-RELATED"/>
    <property type="match status" value="1"/>
</dbReference>
<sequence length="1123" mass="126096">MNNLLVGFLHRRRQERAVEEKVEKVPRDPVKERVDAFDRSFRNAMSAIARHWIGSDGKRGKRSVYSLPWYVMLGFPSAGKTSFIVESNLKFPLAHLFSQEDAKTVTKTEDVDYWVTDDAVVFDVAGQLLTHQRNRADDNILDVSRLLWDKFLGLLNEYRPRRPINGAIVCIDLVDLIQSSPEVRENKAALLHARLVEMSEALSTRYTVHVILTKLDLLDGFHEFVSGLTKAQREEPFGFTFSVYSEKSGDSWVEEFEKAYDGFLERLNNLMLDRIADQHSSEARRKLYTFTRQLSGLKALIGDFLTTSLHQDKFSTAPLVRGVFMASCRQEAVPFNAVLTAASQKYEIRPPVLAVHGDHSKHYFSSNVLKSVIFEEAGLAGDNIRLERAKRARFILSGAAASVLFIGFVGFYWQAYESNRAKMDEVVSIAKTYKANSDNRAANKGDAGRSFLQPLNALRSAGTIFGNYDRWGVVPSFLTLSQGRRIGPVIDKTYIALLQDGFLPDLASYVEADVVELGTADDTRDGDERLEDLRIYLMLGDTAKRNNALVEEWYGEVWQTLYTGDDQTQQDLSTHLKFAVEDANLEVPLNQSEVASAQADLRAVPRDLRLYRNIEQLAKSQLVSAVNFRNEIGPAYNIIFRQPKNANGNAEPVEIPPFFTRTGFTDFFVKQNEALSVVAIEDAWVAGERDTVSYSQEDLDAFRKQVAERYATNYINTWTNALNQLDIVDFGSLDKGVDVLEEITGPDAPFARLIALVKAQTQIYAEKTVTQTPDQAADAKQPYDLYREQGMRINRAFARLDALDDPRDNKGSYLEDLEASLSKLYEYLKEVRQAGDRSGEMALAKAKARVKLEGDDPIYVVERQGVDLPEPMSRFFATISDQSWAVVLDKAKDELQRAWNDDVYGEYNLSLATRYPFTMDAQEDVPLKEFTDFFGPNGKIENFYNDNLSLFIDDATGKPKVIDGQSLVINSEFLVQLKKALALQDSYFGNDGALGVNYTVEPKGLSGRFGRSVMNVEGQLVPYSHGPRFPVRIIWPNELSKKAESVLTLFPSGGGRPRTMSFSGPWSGYRLLNSGKIVNYDSNGTVVEFDVGGGTASYTITQQGQKNPARQDPLADLVLPARL</sequence>
<dbReference type="InterPro" id="IPR010623">
    <property type="entry name" value="IcmF_C"/>
</dbReference>
<dbReference type="Pfam" id="PF06761">
    <property type="entry name" value="IcmF-related"/>
    <property type="match status" value="1"/>
</dbReference>
<keyword evidence="1" id="KW-0472">Membrane</keyword>
<keyword evidence="1" id="KW-0812">Transmembrane</keyword>
<dbReference type="InterPro" id="IPR027417">
    <property type="entry name" value="P-loop_NTPase"/>
</dbReference>
<comment type="caution">
    <text evidence="6">The sequence shown here is derived from an EMBL/GenBank/DDBJ whole genome shotgun (WGS) entry which is preliminary data.</text>
</comment>
<evidence type="ECO:0000259" key="2">
    <source>
        <dbReference type="Pfam" id="PF06744"/>
    </source>
</evidence>
<name>A0ABV2IC10_9HYPH</name>
<evidence type="ECO:0000256" key="1">
    <source>
        <dbReference type="SAM" id="Phobius"/>
    </source>
</evidence>
<evidence type="ECO:0000259" key="3">
    <source>
        <dbReference type="Pfam" id="PF06761"/>
    </source>
</evidence>
<keyword evidence="1" id="KW-1133">Transmembrane helix</keyword>
<accession>A0ABV2IC10</accession>
<feature type="domain" description="Type VI secretion system component TssM1 N-terminal" evidence="4">
    <location>
        <begin position="145"/>
        <end position="393"/>
    </location>
</feature>
<dbReference type="Pfam" id="PF14331">
    <property type="entry name" value="IcmF-related_N"/>
    <property type="match status" value="1"/>
</dbReference>
<protein>
    <submittedName>
        <fullName evidence="6">Type VI secretion system protein ImpL</fullName>
    </submittedName>
</protein>
<evidence type="ECO:0000313" key="6">
    <source>
        <dbReference type="EMBL" id="MET3600458.1"/>
    </source>
</evidence>
<dbReference type="Pfam" id="PF21070">
    <property type="entry name" value="IcmF_helical"/>
    <property type="match status" value="1"/>
</dbReference>
<feature type="domain" description="Type VI secretion system component TssM1 helical" evidence="5">
    <location>
        <begin position="893"/>
        <end position="990"/>
    </location>
</feature>
<dbReference type="NCBIfam" id="TIGR03348">
    <property type="entry name" value="VI_IcmF"/>
    <property type="match status" value="1"/>
</dbReference>
<evidence type="ECO:0000259" key="5">
    <source>
        <dbReference type="Pfam" id="PF21070"/>
    </source>
</evidence>
<dbReference type="Pfam" id="PF06744">
    <property type="entry name" value="IcmF_C"/>
    <property type="match status" value="1"/>
</dbReference>
<dbReference type="InterPro" id="IPR048677">
    <property type="entry name" value="TssM1_hel"/>
</dbReference>
<gene>
    <name evidence="6" type="ORF">ABID12_002407</name>
</gene>
<evidence type="ECO:0000259" key="4">
    <source>
        <dbReference type="Pfam" id="PF14331"/>
    </source>
</evidence>
<proteinExistence type="predicted"/>
<dbReference type="PANTHER" id="PTHR36153:SF5">
    <property type="entry name" value="EXPORTED PROTEIN"/>
    <property type="match status" value="1"/>
</dbReference>
<dbReference type="SUPFAM" id="SSF52540">
    <property type="entry name" value="P-loop containing nucleoside triphosphate hydrolases"/>
    <property type="match status" value="1"/>
</dbReference>
<feature type="domain" description="IcmF-related" evidence="3">
    <location>
        <begin position="452"/>
        <end position="762"/>
    </location>
</feature>
<dbReference type="EMBL" id="JBEPLY010000007">
    <property type="protein sequence ID" value="MET3600458.1"/>
    <property type="molecule type" value="Genomic_DNA"/>
</dbReference>
<dbReference type="InterPro" id="IPR017731">
    <property type="entry name" value="TssM1-like"/>
</dbReference>
<evidence type="ECO:0000313" key="7">
    <source>
        <dbReference type="Proteomes" id="UP001549164"/>
    </source>
</evidence>
<organism evidence="6 7">
    <name type="scientific">Martelella mangrovi</name>
    <dbReference type="NCBI Taxonomy" id="1397477"/>
    <lineage>
        <taxon>Bacteria</taxon>
        <taxon>Pseudomonadati</taxon>
        <taxon>Pseudomonadota</taxon>
        <taxon>Alphaproteobacteria</taxon>
        <taxon>Hyphomicrobiales</taxon>
        <taxon>Aurantimonadaceae</taxon>
        <taxon>Martelella</taxon>
    </lineage>
</organism>
<feature type="domain" description="Type VI secretion system IcmF C-terminal" evidence="2">
    <location>
        <begin position="999"/>
        <end position="1101"/>
    </location>
</feature>
<feature type="transmembrane region" description="Helical" evidence="1">
    <location>
        <begin position="394"/>
        <end position="413"/>
    </location>
</feature>
<reference evidence="6 7" key="1">
    <citation type="submission" date="2024-06" db="EMBL/GenBank/DDBJ databases">
        <title>Genomic Encyclopedia of Type Strains, Phase IV (KMG-IV): sequencing the most valuable type-strain genomes for metagenomic binning, comparative biology and taxonomic classification.</title>
        <authorList>
            <person name="Goeker M."/>
        </authorList>
    </citation>
    <scope>NUCLEOTIDE SEQUENCE [LARGE SCALE GENOMIC DNA]</scope>
    <source>
        <strain evidence="6 7">DSM 28102</strain>
    </source>
</reference>
<dbReference type="InterPro" id="IPR009612">
    <property type="entry name" value="IcmF-rel"/>
</dbReference>
<dbReference type="InterPro" id="IPR025743">
    <property type="entry name" value="TssM1_N"/>
</dbReference>
<keyword evidence="7" id="KW-1185">Reference proteome</keyword>
<dbReference type="Proteomes" id="UP001549164">
    <property type="component" value="Unassembled WGS sequence"/>
</dbReference>